<sequence length="295" mass="32859">MIKQLTRKDLMKPLPARPGESSYKEPRANVVTASLLASSPLNPYDTVHPNGHINYFEDAPAAIMNSRREPNFVALESMNPRGRPDEEFDQHMRIPTPKPPRCRPSPLNRSHSLVDGHKPSEIRISSDGLPNSEDLALGWQTQEHKNGFRAIEEGHGSREFANHKVALPAAPNSGAPRSARMSQSPRTPRTLRRKRYSGALLTANCPHISYESFPAYESYSPRKFSITSMVSVGSTMVCRGTESKQVDKTKPMSGFLPLNRLAKMTDVEAQGQREKPGVGERMRKVKILILGKKAK</sequence>
<dbReference type="Proteomes" id="UP000800200">
    <property type="component" value="Unassembled WGS sequence"/>
</dbReference>
<accession>A0A6A6EJ91</accession>
<feature type="region of interest" description="Disordered" evidence="1">
    <location>
        <begin position="94"/>
        <end position="115"/>
    </location>
</feature>
<feature type="region of interest" description="Disordered" evidence="1">
    <location>
        <begin position="169"/>
        <end position="191"/>
    </location>
</feature>
<organism evidence="2 3">
    <name type="scientific">Zopfia rhizophila CBS 207.26</name>
    <dbReference type="NCBI Taxonomy" id="1314779"/>
    <lineage>
        <taxon>Eukaryota</taxon>
        <taxon>Fungi</taxon>
        <taxon>Dikarya</taxon>
        <taxon>Ascomycota</taxon>
        <taxon>Pezizomycotina</taxon>
        <taxon>Dothideomycetes</taxon>
        <taxon>Dothideomycetes incertae sedis</taxon>
        <taxon>Zopfiaceae</taxon>
        <taxon>Zopfia</taxon>
    </lineage>
</organism>
<evidence type="ECO:0008006" key="4">
    <source>
        <dbReference type="Google" id="ProtNLM"/>
    </source>
</evidence>
<dbReference type="EMBL" id="ML994618">
    <property type="protein sequence ID" value="KAF2190798.1"/>
    <property type="molecule type" value="Genomic_DNA"/>
</dbReference>
<feature type="compositionally biased region" description="Basic and acidic residues" evidence="1">
    <location>
        <begin position="1"/>
        <end position="11"/>
    </location>
</feature>
<name>A0A6A6EJ91_9PEZI</name>
<keyword evidence="3" id="KW-1185">Reference proteome</keyword>
<evidence type="ECO:0000313" key="2">
    <source>
        <dbReference type="EMBL" id="KAF2190798.1"/>
    </source>
</evidence>
<evidence type="ECO:0000256" key="1">
    <source>
        <dbReference type="SAM" id="MobiDB-lite"/>
    </source>
</evidence>
<evidence type="ECO:0000313" key="3">
    <source>
        <dbReference type="Proteomes" id="UP000800200"/>
    </source>
</evidence>
<dbReference type="AlphaFoldDB" id="A0A6A6EJ91"/>
<feature type="region of interest" description="Disordered" evidence="1">
    <location>
        <begin position="1"/>
        <end position="25"/>
    </location>
</feature>
<protein>
    <recommendedName>
        <fullName evidence="4">Pal1-domain-containing protein</fullName>
    </recommendedName>
</protein>
<reference evidence="2" key="1">
    <citation type="journal article" date="2020" name="Stud. Mycol.">
        <title>101 Dothideomycetes genomes: a test case for predicting lifestyles and emergence of pathogens.</title>
        <authorList>
            <person name="Haridas S."/>
            <person name="Albert R."/>
            <person name="Binder M."/>
            <person name="Bloem J."/>
            <person name="Labutti K."/>
            <person name="Salamov A."/>
            <person name="Andreopoulos B."/>
            <person name="Baker S."/>
            <person name="Barry K."/>
            <person name="Bills G."/>
            <person name="Bluhm B."/>
            <person name="Cannon C."/>
            <person name="Castanera R."/>
            <person name="Culley D."/>
            <person name="Daum C."/>
            <person name="Ezra D."/>
            <person name="Gonzalez J."/>
            <person name="Henrissat B."/>
            <person name="Kuo A."/>
            <person name="Liang C."/>
            <person name="Lipzen A."/>
            <person name="Lutzoni F."/>
            <person name="Magnuson J."/>
            <person name="Mondo S."/>
            <person name="Nolan M."/>
            <person name="Ohm R."/>
            <person name="Pangilinan J."/>
            <person name="Park H.-J."/>
            <person name="Ramirez L."/>
            <person name="Alfaro M."/>
            <person name="Sun H."/>
            <person name="Tritt A."/>
            <person name="Yoshinaga Y."/>
            <person name="Zwiers L.-H."/>
            <person name="Turgeon B."/>
            <person name="Goodwin S."/>
            <person name="Spatafora J."/>
            <person name="Crous P."/>
            <person name="Grigoriev I."/>
        </authorList>
    </citation>
    <scope>NUCLEOTIDE SEQUENCE</scope>
    <source>
        <strain evidence="2">CBS 207.26</strain>
    </source>
</reference>
<proteinExistence type="predicted"/>
<gene>
    <name evidence="2" type="ORF">K469DRAFT_698018</name>
</gene>